<gene>
    <name evidence="1" type="ORF">NKR23_g6894</name>
</gene>
<name>A0AA38RXU5_9PEZI</name>
<evidence type="ECO:0000313" key="2">
    <source>
        <dbReference type="Proteomes" id="UP001174694"/>
    </source>
</evidence>
<dbReference type="Proteomes" id="UP001174694">
    <property type="component" value="Unassembled WGS sequence"/>
</dbReference>
<evidence type="ECO:0000313" key="1">
    <source>
        <dbReference type="EMBL" id="KAJ9142996.1"/>
    </source>
</evidence>
<reference evidence="1" key="1">
    <citation type="submission" date="2022-07" db="EMBL/GenBank/DDBJ databases">
        <title>Fungi with potential for degradation of polypropylene.</title>
        <authorList>
            <person name="Gostincar C."/>
        </authorList>
    </citation>
    <scope>NUCLEOTIDE SEQUENCE</scope>
    <source>
        <strain evidence="1">EXF-13308</strain>
    </source>
</reference>
<dbReference type="AlphaFoldDB" id="A0AA38RXU5"/>
<organism evidence="1 2">
    <name type="scientific">Pleurostoma richardsiae</name>
    <dbReference type="NCBI Taxonomy" id="41990"/>
    <lineage>
        <taxon>Eukaryota</taxon>
        <taxon>Fungi</taxon>
        <taxon>Dikarya</taxon>
        <taxon>Ascomycota</taxon>
        <taxon>Pezizomycotina</taxon>
        <taxon>Sordariomycetes</taxon>
        <taxon>Sordariomycetidae</taxon>
        <taxon>Calosphaeriales</taxon>
        <taxon>Pleurostomataceae</taxon>
        <taxon>Pleurostoma</taxon>
    </lineage>
</organism>
<dbReference type="EMBL" id="JANBVO010000020">
    <property type="protein sequence ID" value="KAJ9142996.1"/>
    <property type="molecule type" value="Genomic_DNA"/>
</dbReference>
<comment type="caution">
    <text evidence="1">The sequence shown here is derived from an EMBL/GenBank/DDBJ whole genome shotgun (WGS) entry which is preliminary data.</text>
</comment>
<keyword evidence="2" id="KW-1185">Reference proteome</keyword>
<proteinExistence type="predicted"/>
<sequence>MGIDDLFGFDDAAYRGKAVHLSIPELKNREVEKIRQILASSCSLGLSIGTTPATAGASLGFSVLAARKMQIAKEKLAIIQAELMRRNVPLHIKLTKTDRIVPVIGGVVGMVAGGLADVGFGSVGSSSMPEMIGDVEAHGTATSTIAGLVVTNTIGNSVAVSCRRMMEFFERRTRDKPSS</sequence>
<protein>
    <submittedName>
        <fullName evidence="1">Uncharacterized protein</fullName>
    </submittedName>
</protein>
<accession>A0AA38RXU5</accession>